<name>A0A9X9WQT5_9PROT</name>
<dbReference type="Proteomes" id="UP000746741">
    <property type="component" value="Unassembled WGS sequence"/>
</dbReference>
<dbReference type="PROSITE" id="PS51257">
    <property type="entry name" value="PROKAR_LIPOPROTEIN"/>
    <property type="match status" value="1"/>
</dbReference>
<feature type="chain" id="PRO_5040975668" description="Glycine zipper domain-containing protein" evidence="1">
    <location>
        <begin position="21"/>
        <end position="89"/>
    </location>
</feature>
<comment type="caution">
    <text evidence="3">The sequence shown here is derived from an EMBL/GenBank/DDBJ whole genome shotgun (WGS) entry which is preliminary data.</text>
</comment>
<evidence type="ECO:0000256" key="1">
    <source>
        <dbReference type="SAM" id="SignalP"/>
    </source>
</evidence>
<accession>A0A9X9WQT5</accession>
<proteinExistence type="predicted"/>
<reference evidence="3" key="1">
    <citation type="submission" date="2020-01" db="EMBL/GenBank/DDBJ databases">
        <authorList>
            <person name="Rat A."/>
        </authorList>
    </citation>
    <scope>NUCLEOTIDE SEQUENCE</scope>
    <source>
        <strain evidence="3">LMG 31161</strain>
    </source>
</reference>
<sequence length="89" mass="8939">MRSMRLALLLLAGLGLSACAEMTPTQQSTGIGALGGAAIGGIAGSFSGNTGMGALIGAGVGGLGGYLYGQSQQSRQPYYSNGYRDNRSY</sequence>
<evidence type="ECO:0000313" key="3">
    <source>
        <dbReference type="EMBL" id="MBR0662695.1"/>
    </source>
</evidence>
<dbReference type="Proteomes" id="UP001138708">
    <property type="component" value="Unassembled WGS sequence"/>
</dbReference>
<dbReference type="InterPro" id="IPR039567">
    <property type="entry name" value="Gly-zipper"/>
</dbReference>
<dbReference type="EMBL" id="JAAVUP010000034">
    <property type="protein sequence ID" value="NKE20326.1"/>
    <property type="molecule type" value="Genomic_DNA"/>
</dbReference>
<evidence type="ECO:0000313" key="5">
    <source>
        <dbReference type="Proteomes" id="UP000746741"/>
    </source>
</evidence>
<feature type="signal peptide" evidence="1">
    <location>
        <begin position="1"/>
        <end position="20"/>
    </location>
</feature>
<reference evidence="4 5" key="2">
    <citation type="submission" date="2020-02" db="EMBL/GenBank/DDBJ databases">
        <authorList>
            <person name="Sun Q."/>
            <person name="Inoue M."/>
        </authorList>
    </citation>
    <scope>NUCLEOTIDE SEQUENCE [LARGE SCALE GENOMIC DNA]</scope>
    <source>
        <strain evidence="4 5">KCTC 22478</strain>
    </source>
</reference>
<feature type="domain" description="Glycine zipper" evidence="2">
    <location>
        <begin position="31"/>
        <end position="73"/>
    </location>
</feature>
<keyword evidence="5" id="KW-1185">Reference proteome</keyword>
<reference evidence="3" key="3">
    <citation type="journal article" date="2021" name="Syst. Appl. Microbiol.">
        <title>Roseomonas hellenica sp. nov., isolated from roots of wild-growing Alkanna tinctoria.</title>
        <authorList>
            <person name="Rat A."/>
            <person name="Naranjo H.D."/>
            <person name="Lebbe L."/>
            <person name="Cnockaert M."/>
            <person name="Krigas N."/>
            <person name="Grigoriadou K."/>
            <person name="Maloupa E."/>
            <person name="Willems A."/>
        </authorList>
    </citation>
    <scope>NUCLEOTIDE SEQUENCE</scope>
    <source>
        <strain evidence="3">LMG 31161</strain>
    </source>
</reference>
<protein>
    <recommendedName>
        <fullName evidence="2">Glycine zipper domain-containing protein</fullName>
    </recommendedName>
</protein>
<dbReference type="EMBL" id="JAAEDK010000146">
    <property type="protein sequence ID" value="MBR0662695.1"/>
    <property type="molecule type" value="Genomic_DNA"/>
</dbReference>
<dbReference type="Pfam" id="PF13488">
    <property type="entry name" value="Gly-zipper_Omp"/>
    <property type="match status" value="1"/>
</dbReference>
<organism evidence="3 6">
    <name type="scientific">Neoroseomonas oryzicola</name>
    <dbReference type="NCBI Taxonomy" id="535904"/>
    <lineage>
        <taxon>Bacteria</taxon>
        <taxon>Pseudomonadati</taxon>
        <taxon>Pseudomonadota</taxon>
        <taxon>Alphaproteobacteria</taxon>
        <taxon>Acetobacterales</taxon>
        <taxon>Acetobacteraceae</taxon>
        <taxon>Neoroseomonas</taxon>
    </lineage>
</organism>
<evidence type="ECO:0000259" key="2">
    <source>
        <dbReference type="Pfam" id="PF13488"/>
    </source>
</evidence>
<keyword evidence="1" id="KW-0732">Signal</keyword>
<evidence type="ECO:0000313" key="4">
    <source>
        <dbReference type="EMBL" id="NKE20326.1"/>
    </source>
</evidence>
<evidence type="ECO:0000313" key="6">
    <source>
        <dbReference type="Proteomes" id="UP001138708"/>
    </source>
</evidence>
<dbReference type="AlphaFoldDB" id="A0A9X9WQT5"/>
<gene>
    <name evidence="4" type="ORF">GWK15_25490</name>
    <name evidence="3" type="ORF">GXW75_25850</name>
</gene>